<dbReference type="GO" id="GO:0043491">
    <property type="term" value="P:phosphatidylinositol 3-kinase/protein kinase B signal transduction"/>
    <property type="evidence" value="ECO:0007669"/>
    <property type="project" value="TreeGrafter"/>
</dbReference>
<name>A0A7R9LTC6_9ACAR</name>
<dbReference type="PROSITE" id="PS50290">
    <property type="entry name" value="PI3_4_KINASE_3"/>
    <property type="match status" value="1"/>
</dbReference>
<feature type="domain" description="PIK helical" evidence="9">
    <location>
        <begin position="503"/>
        <end position="680"/>
    </location>
</feature>
<dbReference type="InterPro" id="IPR003113">
    <property type="entry name" value="PI3K_ABD"/>
</dbReference>
<dbReference type="InterPro" id="IPR000341">
    <property type="entry name" value="PI3K_Ras-bd_dom"/>
</dbReference>
<evidence type="ECO:0000256" key="5">
    <source>
        <dbReference type="ARBA" id="ARBA00022840"/>
    </source>
</evidence>
<dbReference type="GO" id="GO:0048015">
    <property type="term" value="P:phosphatidylinositol-mediated signaling"/>
    <property type="evidence" value="ECO:0007669"/>
    <property type="project" value="TreeGrafter"/>
</dbReference>
<dbReference type="SMART" id="SM00145">
    <property type="entry name" value="PI3Ka"/>
    <property type="match status" value="1"/>
</dbReference>
<keyword evidence="12" id="KW-1185">Reference proteome</keyword>
<keyword evidence="4" id="KW-0418">Kinase</keyword>
<dbReference type="InterPro" id="IPR029071">
    <property type="entry name" value="Ubiquitin-like_domsf"/>
</dbReference>
<dbReference type="GO" id="GO:0005886">
    <property type="term" value="C:plasma membrane"/>
    <property type="evidence" value="ECO:0007669"/>
    <property type="project" value="TreeGrafter"/>
</dbReference>
<evidence type="ECO:0000259" key="7">
    <source>
        <dbReference type="PROSITE" id="PS50290"/>
    </source>
</evidence>
<feature type="domain" description="C2 PI3K-type" evidence="10">
    <location>
        <begin position="303"/>
        <end position="458"/>
    </location>
</feature>
<evidence type="ECO:0000313" key="11">
    <source>
        <dbReference type="EMBL" id="CAD7646106.1"/>
    </source>
</evidence>
<dbReference type="Pfam" id="PF00613">
    <property type="entry name" value="PI3Ka"/>
    <property type="match status" value="1"/>
</dbReference>
<dbReference type="SUPFAM" id="SSF54236">
    <property type="entry name" value="Ubiquitin-like"/>
    <property type="match status" value="1"/>
</dbReference>
<dbReference type="Gene3D" id="1.25.40.70">
    <property type="entry name" value="Phosphatidylinositol 3-kinase, accessory domain (PIK)"/>
    <property type="match status" value="1"/>
</dbReference>
<dbReference type="PROSITE" id="PS00916">
    <property type="entry name" value="PI3_4_KINASE_2"/>
    <property type="match status" value="1"/>
</dbReference>
<keyword evidence="2" id="KW-0808">Transferase</keyword>
<evidence type="ECO:0000256" key="1">
    <source>
        <dbReference type="ARBA" id="ARBA00012073"/>
    </source>
</evidence>
<dbReference type="FunFam" id="3.30.1010.10:FF:000008">
    <property type="entry name" value="Phosphatidylinositol 4,5-bisphosphate 3-kinase catalytic subunit gamma"/>
    <property type="match status" value="1"/>
</dbReference>
<dbReference type="Proteomes" id="UP000728032">
    <property type="component" value="Unassembled WGS sequence"/>
</dbReference>
<dbReference type="InterPro" id="IPR016024">
    <property type="entry name" value="ARM-type_fold"/>
</dbReference>
<dbReference type="GO" id="GO:0016303">
    <property type="term" value="F:1-phosphatidylinositol-3-kinase activity"/>
    <property type="evidence" value="ECO:0007669"/>
    <property type="project" value="UniProtKB-EC"/>
</dbReference>
<dbReference type="InterPro" id="IPR015433">
    <property type="entry name" value="PI3/4_kinase"/>
</dbReference>
<dbReference type="EC" id="2.7.1.137" evidence="1"/>
<dbReference type="GO" id="GO:0040012">
    <property type="term" value="P:regulation of locomotion"/>
    <property type="evidence" value="ECO:0007669"/>
    <property type="project" value="UniProtKB-ARBA"/>
</dbReference>
<dbReference type="InterPro" id="IPR001263">
    <property type="entry name" value="PI3K_accessory_dom"/>
</dbReference>
<dbReference type="Gene3D" id="1.10.1070.11">
    <property type="entry name" value="Phosphatidylinositol 3-/4-kinase, catalytic domain"/>
    <property type="match status" value="1"/>
</dbReference>
<dbReference type="SUPFAM" id="SSF56112">
    <property type="entry name" value="Protein kinase-like (PK-like)"/>
    <property type="match status" value="1"/>
</dbReference>
<reference evidence="11" key="1">
    <citation type="submission" date="2020-11" db="EMBL/GenBank/DDBJ databases">
        <authorList>
            <person name="Tran Van P."/>
        </authorList>
    </citation>
    <scope>NUCLEOTIDE SEQUENCE</scope>
</reference>
<keyword evidence="5" id="KW-0067">ATP-binding</keyword>
<dbReference type="OrthoDB" id="67688at2759"/>
<dbReference type="GO" id="GO:0016477">
    <property type="term" value="P:cell migration"/>
    <property type="evidence" value="ECO:0007669"/>
    <property type="project" value="TreeGrafter"/>
</dbReference>
<dbReference type="InterPro" id="IPR000403">
    <property type="entry name" value="PI3/4_kinase_cat_dom"/>
</dbReference>
<dbReference type="EMBL" id="OC917086">
    <property type="protein sequence ID" value="CAD7646106.1"/>
    <property type="molecule type" value="Genomic_DNA"/>
</dbReference>
<evidence type="ECO:0000256" key="3">
    <source>
        <dbReference type="ARBA" id="ARBA00022741"/>
    </source>
</evidence>
<protein>
    <recommendedName>
        <fullName evidence="1">phosphatidylinositol 3-kinase</fullName>
        <ecNumber evidence="1">2.7.1.137</ecNumber>
    </recommendedName>
</protein>
<feature type="non-terminal residue" evidence="11">
    <location>
        <position position="936"/>
    </location>
</feature>
<dbReference type="GO" id="GO:0005524">
    <property type="term" value="F:ATP binding"/>
    <property type="evidence" value="ECO:0007669"/>
    <property type="project" value="UniProtKB-KW"/>
</dbReference>
<evidence type="ECO:0000259" key="10">
    <source>
        <dbReference type="PROSITE" id="PS51547"/>
    </source>
</evidence>
<dbReference type="InterPro" id="IPR002420">
    <property type="entry name" value="PI3K-type_C2_dom"/>
</dbReference>
<dbReference type="GO" id="GO:0005942">
    <property type="term" value="C:phosphatidylinositol 3-kinase complex"/>
    <property type="evidence" value="ECO:0007669"/>
    <property type="project" value="TreeGrafter"/>
</dbReference>
<dbReference type="Gene3D" id="3.30.1010.10">
    <property type="entry name" value="Phosphatidylinositol 3-kinase Catalytic Subunit, Chain A, domain 4"/>
    <property type="match status" value="1"/>
</dbReference>
<dbReference type="Pfam" id="PF02192">
    <property type="entry name" value="PI3K_p85B"/>
    <property type="match status" value="1"/>
</dbReference>
<dbReference type="SMART" id="SM00146">
    <property type="entry name" value="PI3Kc"/>
    <property type="match status" value="1"/>
</dbReference>
<dbReference type="SUPFAM" id="SSF48371">
    <property type="entry name" value="ARM repeat"/>
    <property type="match status" value="1"/>
</dbReference>
<feature type="domain" description="PI3K/PI4K catalytic" evidence="7">
    <location>
        <begin position="751"/>
        <end position="936"/>
    </location>
</feature>
<evidence type="ECO:0000256" key="2">
    <source>
        <dbReference type="ARBA" id="ARBA00022679"/>
    </source>
</evidence>
<comment type="similarity">
    <text evidence="6">Belongs to the PI3/PI4-kinase family.</text>
</comment>
<evidence type="ECO:0000259" key="8">
    <source>
        <dbReference type="PROSITE" id="PS51544"/>
    </source>
</evidence>
<dbReference type="InterPro" id="IPR035892">
    <property type="entry name" value="C2_domain_sf"/>
</dbReference>
<keyword evidence="3" id="KW-0547">Nucleotide-binding</keyword>
<proteinExistence type="inferred from homology"/>
<evidence type="ECO:0000256" key="4">
    <source>
        <dbReference type="ARBA" id="ARBA00022777"/>
    </source>
</evidence>
<dbReference type="PROSITE" id="PS51545">
    <property type="entry name" value="PIK_HELICAL"/>
    <property type="match status" value="1"/>
</dbReference>
<dbReference type="Pfam" id="PF00454">
    <property type="entry name" value="PI3_PI4_kinase"/>
    <property type="match status" value="1"/>
</dbReference>
<sequence>MCPASRTAPNYDVWSTVEPTIDVDVLMPNGTLITVNVMKEITFSEIKEILFEEECQKEPLFGALHDKQTYVFTYVNMSTSGQQELDDEDVRLCDVCPFLAILRLVERKGDKAALQLDAQIGLLIGKSLKEFDSLKNPEVNDFRFKMRTYAEDVTQQREQKTWIEKMIYQYPIGIDFSRELPKYLKERLTKCPDIPIKLRFENSSLCLELSVKYDLKAEEIIEIGFDTDSEAYASASAYLLKINGRLEYLLGDYQLIQYKVLKVKIDEEPIYSIPDLPRVRSPSVVSMSGTTRRRNQVISSWTIERKLVIHIKSAQRIFNLDNTKVVIMCGLFHGGEPLCDYQMSSAIIPNELGDGVWEEDIFLDIKICDITRMARLCFSVVAIGSTSKKAKSKQTPISWANTTIFDFKNILKVGSITLSMWNFENVVEDTELELFNSLGTVVSNPSVEQATCLTITFNKYSEGETQIAFPTMSEILKETALNRTIADGIEESETEDEMTPSRNTNTRHASKQFVEQIKEICDRDLLHKITDQERELLWFLREDCRSLLPHSLNKLLISLKWNNHKTVAQVLSFLQEWPKLVPEKALELLDYAYADCWVRKFAIECLKGITDEELSLYLLQLVQALKYESYMYCDLVHFLLERAYNNQRIGHSLFWLLRSEMHVPAVSVAFGLILEAYCRGAMDHMQILVRQMEALNKLKRVNEIIRDDKSKENREKRISLMQGIIGQKYYEEALLHIVNPLNPVYKLGSIRINKCKFMDSKMKPLWLVFKNEDEDASDTYLIFKNGDDLRQDMLTLQMIRIMDKLWKDEGLDFRMNPYRCISTDHNVGLIEVVLNADTIANIQKEKAVSAIAAFKKESLLSWLKEHNPTEDSINKSIEEFTLSCAGYCVATYILGVADRHNDNIMVTRNGQLFHIDFGHILGKFKEKFGIRRERVP</sequence>
<accession>A0A7R9LTC6</accession>
<feature type="domain" description="PI3K-ABD" evidence="8">
    <location>
        <begin position="17"/>
        <end position="108"/>
    </location>
</feature>
<dbReference type="PROSITE" id="PS51547">
    <property type="entry name" value="C2_PI3K"/>
    <property type="match status" value="1"/>
</dbReference>
<dbReference type="GO" id="GO:0005737">
    <property type="term" value="C:cytoplasm"/>
    <property type="evidence" value="ECO:0007669"/>
    <property type="project" value="TreeGrafter"/>
</dbReference>
<dbReference type="InterPro" id="IPR042236">
    <property type="entry name" value="PI3K_accessory_sf"/>
</dbReference>
<dbReference type="InterPro" id="IPR036940">
    <property type="entry name" value="PI3/4_kinase_cat_sf"/>
</dbReference>
<dbReference type="Gene3D" id="3.10.20.770">
    <property type="match status" value="1"/>
</dbReference>
<dbReference type="SUPFAM" id="SSF49562">
    <property type="entry name" value="C2 domain (Calcium/lipid-binding domain, CaLB)"/>
    <property type="match status" value="1"/>
</dbReference>
<dbReference type="InterPro" id="IPR018936">
    <property type="entry name" value="PI3/4_kinase_CS"/>
</dbReference>
<dbReference type="PANTHER" id="PTHR10048">
    <property type="entry name" value="PHOSPHATIDYLINOSITOL KINASE"/>
    <property type="match status" value="1"/>
</dbReference>
<gene>
    <name evidence="11" type="ORF">ONB1V03_LOCUS5561</name>
</gene>
<dbReference type="EMBL" id="CAJPVJ010002261">
    <property type="protein sequence ID" value="CAG2166030.1"/>
    <property type="molecule type" value="Genomic_DNA"/>
</dbReference>
<dbReference type="PROSITE" id="PS51544">
    <property type="entry name" value="PI3K_ABD"/>
    <property type="match status" value="1"/>
</dbReference>
<dbReference type="PROSITE" id="PS00915">
    <property type="entry name" value="PI3_4_KINASE_1"/>
    <property type="match status" value="1"/>
</dbReference>
<dbReference type="SMART" id="SM00142">
    <property type="entry name" value="PI3K_C2"/>
    <property type="match status" value="1"/>
</dbReference>
<dbReference type="Pfam" id="PF00794">
    <property type="entry name" value="PI3K_rbd"/>
    <property type="match status" value="1"/>
</dbReference>
<evidence type="ECO:0000259" key="9">
    <source>
        <dbReference type="PROSITE" id="PS51545"/>
    </source>
</evidence>
<dbReference type="InterPro" id="IPR011009">
    <property type="entry name" value="Kinase-like_dom_sf"/>
</dbReference>
<dbReference type="AlphaFoldDB" id="A0A7R9LTC6"/>
<organism evidence="11">
    <name type="scientific">Oppiella nova</name>
    <dbReference type="NCBI Taxonomy" id="334625"/>
    <lineage>
        <taxon>Eukaryota</taxon>
        <taxon>Metazoa</taxon>
        <taxon>Ecdysozoa</taxon>
        <taxon>Arthropoda</taxon>
        <taxon>Chelicerata</taxon>
        <taxon>Arachnida</taxon>
        <taxon>Acari</taxon>
        <taxon>Acariformes</taxon>
        <taxon>Sarcoptiformes</taxon>
        <taxon>Oribatida</taxon>
        <taxon>Brachypylina</taxon>
        <taxon>Oppioidea</taxon>
        <taxon>Oppiidae</taxon>
        <taxon>Oppiella</taxon>
    </lineage>
</organism>
<evidence type="ECO:0000313" key="12">
    <source>
        <dbReference type="Proteomes" id="UP000728032"/>
    </source>
</evidence>
<dbReference type="Pfam" id="PF00792">
    <property type="entry name" value="PI3K_C2"/>
    <property type="match status" value="1"/>
</dbReference>
<dbReference type="Gene3D" id="2.60.40.150">
    <property type="entry name" value="C2 domain"/>
    <property type="match status" value="1"/>
</dbReference>
<dbReference type="SMART" id="SM00143">
    <property type="entry name" value="PI3K_p85B"/>
    <property type="match status" value="1"/>
</dbReference>
<dbReference type="PANTHER" id="PTHR10048:SF118">
    <property type="entry name" value="PI-3 KINASE"/>
    <property type="match status" value="1"/>
</dbReference>
<evidence type="ECO:0000256" key="6">
    <source>
        <dbReference type="PROSITE-ProRule" id="PRU00880"/>
    </source>
</evidence>
<dbReference type="GO" id="GO:0035005">
    <property type="term" value="F:1-phosphatidylinositol-4-phosphate 3-kinase activity"/>
    <property type="evidence" value="ECO:0007669"/>
    <property type="project" value="TreeGrafter"/>
</dbReference>